<feature type="transmembrane region" description="Helical" evidence="2">
    <location>
        <begin position="6"/>
        <end position="22"/>
    </location>
</feature>
<keyword evidence="2" id="KW-1133">Transmembrane helix</keyword>
<organism evidence="3 4">
    <name type="scientific">Limnobaculum zhutongyuii</name>
    <dbReference type="NCBI Taxonomy" id="2498113"/>
    <lineage>
        <taxon>Bacteria</taxon>
        <taxon>Pseudomonadati</taxon>
        <taxon>Pseudomonadota</taxon>
        <taxon>Gammaproteobacteria</taxon>
        <taxon>Enterobacterales</taxon>
        <taxon>Budviciaceae</taxon>
        <taxon>Limnobaculum</taxon>
    </lineage>
</organism>
<sequence>MTVDIAFQIALALAGVFGGIWVKRLQDDISRLQNEQQALRKELYERYQLKEEAHKDVGSIKELIGELKQQLNRIDSKLDRKADK</sequence>
<dbReference type="Proteomes" id="UP000293154">
    <property type="component" value="Chromosome"/>
</dbReference>
<keyword evidence="4" id="KW-1185">Reference proteome</keyword>
<keyword evidence="2" id="KW-0812">Transmembrane</keyword>
<reference evidence="3 4" key="1">
    <citation type="submission" date="2019-03" db="EMBL/GenBank/DDBJ databases">
        <title>Pragia sp. nov. isolated from the gut tract of Carduelis flavirostris.</title>
        <authorList>
            <person name="Ge Y."/>
        </authorList>
    </citation>
    <scope>NUCLEOTIDE SEQUENCE [LARGE SCALE GENOMIC DNA]</scope>
    <source>
        <strain evidence="3 4">CF-458</strain>
    </source>
</reference>
<feature type="coiled-coil region" evidence="1">
    <location>
        <begin position="22"/>
        <end position="84"/>
    </location>
</feature>
<keyword evidence="2" id="KW-0472">Membrane</keyword>
<dbReference type="OrthoDB" id="6431457at2"/>
<evidence type="ECO:0000256" key="2">
    <source>
        <dbReference type="SAM" id="Phobius"/>
    </source>
</evidence>
<dbReference type="RefSeq" id="WP_130590468.1">
    <property type="nucleotide sequence ID" value="NZ_CP034752.1"/>
</dbReference>
<gene>
    <name evidence="3" type="ORF">EKN56_03080</name>
</gene>
<dbReference type="AlphaFoldDB" id="A0A411WHL7"/>
<evidence type="ECO:0000256" key="1">
    <source>
        <dbReference type="SAM" id="Coils"/>
    </source>
</evidence>
<proteinExistence type="predicted"/>
<evidence type="ECO:0000313" key="4">
    <source>
        <dbReference type="Proteomes" id="UP000293154"/>
    </source>
</evidence>
<dbReference type="EMBL" id="CP034752">
    <property type="protein sequence ID" value="QBH95477.1"/>
    <property type="molecule type" value="Genomic_DNA"/>
</dbReference>
<accession>A0A411WHL7</accession>
<keyword evidence="1" id="KW-0175">Coiled coil</keyword>
<protein>
    <submittedName>
        <fullName evidence="3">Uncharacterized protein</fullName>
    </submittedName>
</protein>
<evidence type="ECO:0000313" key="3">
    <source>
        <dbReference type="EMBL" id="QBH95477.1"/>
    </source>
</evidence>
<name>A0A411WHL7_9GAMM</name>
<dbReference type="KEGG" id="prag:EKN56_03080"/>